<dbReference type="AlphaFoldDB" id="A0A0H5Q6R2"/>
<sequence>MNVFGLIAAIVSAGLAAVFSFLNYRLAKKNSDQLSARAEEDSLLDKNLTTIRLISSLDVFAYQSTLVALDYGSENSNGITKPLVQLPRFNVESMAKDIRTLHTNIIHQVAQLESLQISAEAEVTLIALRQQDPTDDAELFHHRQRLYFTLAVKALRLSRRIRSSIDDDSGSILLTRNKRQISTYLKLRREQIQRNSTPIYLT</sequence>
<reference evidence="1" key="2">
    <citation type="submission" date="2015-07" db="EMBL/GenBank/DDBJ databases">
        <title>Plasmids, circular viruses and viroids from rat gut.</title>
        <authorList>
            <person name="Jorgensen T.J."/>
            <person name="Hansen M.A."/>
            <person name="Xu Z."/>
            <person name="Tabak M.A."/>
            <person name="Sorensen S.J."/>
            <person name="Hansen L.H."/>
        </authorList>
    </citation>
    <scope>NUCLEOTIDE SEQUENCE</scope>
    <source>
        <plasmid evidence="1">pRGFK1715</plasmid>
    </source>
</reference>
<accession>A0A0H5Q6R2</accession>
<keyword evidence="1" id="KW-0614">Plasmid</keyword>
<name>A0A0H5Q6R2_9ZZZZ</name>
<organism evidence="1">
    <name type="scientific">uncultured prokaryote</name>
    <dbReference type="NCBI Taxonomy" id="198431"/>
    <lineage>
        <taxon>unclassified sequences</taxon>
        <taxon>environmental samples</taxon>
    </lineage>
</organism>
<reference evidence="1" key="1">
    <citation type="submission" date="2015-06" db="EMBL/GenBank/DDBJ databases">
        <authorList>
            <person name="Joergensen T."/>
        </authorList>
    </citation>
    <scope>NUCLEOTIDE SEQUENCE</scope>
    <source>
        <plasmid evidence="1">pRGFK1715</plasmid>
    </source>
</reference>
<dbReference type="EMBL" id="LN854218">
    <property type="protein sequence ID" value="CRY97731.1"/>
    <property type="molecule type" value="Genomic_DNA"/>
</dbReference>
<proteinExistence type="predicted"/>
<evidence type="ECO:0000313" key="1">
    <source>
        <dbReference type="EMBL" id="CRY97731.1"/>
    </source>
</evidence>
<geneLocation type="plasmid" evidence="1">
    <name>pRGFK1715</name>
</geneLocation>
<protein>
    <submittedName>
        <fullName evidence="1">Uncharacterized protein</fullName>
    </submittedName>
</protein>